<proteinExistence type="predicted"/>
<dbReference type="PANTHER" id="PTHR47285:SF1">
    <property type="entry name" value="PROTEIN TIC 62, CHLOROPLASTIC"/>
    <property type="match status" value="1"/>
</dbReference>
<dbReference type="InterPro" id="IPR016040">
    <property type="entry name" value="NAD(P)-bd_dom"/>
</dbReference>
<reference evidence="3 4" key="1">
    <citation type="submission" date="2024-03" db="EMBL/GenBank/DDBJ databases">
        <authorList>
            <person name="Gkanogiannis A."/>
            <person name="Becerra Lopez-Lavalle L."/>
        </authorList>
    </citation>
    <scope>NUCLEOTIDE SEQUENCE [LARGE SCALE GENOMIC DNA]</scope>
</reference>
<dbReference type="Pfam" id="PF13460">
    <property type="entry name" value="NAD_binding_10"/>
    <property type="match status" value="1"/>
</dbReference>
<dbReference type="InterPro" id="IPR036291">
    <property type="entry name" value="NAD(P)-bd_dom_sf"/>
</dbReference>
<feature type="region of interest" description="Disordered" evidence="1">
    <location>
        <begin position="384"/>
        <end position="427"/>
    </location>
</feature>
<keyword evidence="4" id="KW-1185">Reference proteome</keyword>
<feature type="region of interest" description="Disordered" evidence="1">
    <location>
        <begin position="515"/>
        <end position="664"/>
    </location>
</feature>
<dbReference type="PANTHER" id="PTHR47285">
    <property type="entry name" value="PROTEIN TIC 62, CHLOROPLASTIC"/>
    <property type="match status" value="1"/>
</dbReference>
<evidence type="ECO:0000259" key="2">
    <source>
        <dbReference type="Pfam" id="PF13460"/>
    </source>
</evidence>
<feature type="compositionally biased region" description="Low complexity" evidence="1">
    <location>
        <begin position="528"/>
        <end position="539"/>
    </location>
</feature>
<dbReference type="Gene3D" id="3.40.50.720">
    <property type="entry name" value="NAD(P)-binding Rossmann-like Domain"/>
    <property type="match status" value="1"/>
</dbReference>
<organism evidence="3 4">
    <name type="scientific">Citrullus colocynthis</name>
    <name type="common">colocynth</name>
    <dbReference type="NCBI Taxonomy" id="252529"/>
    <lineage>
        <taxon>Eukaryota</taxon>
        <taxon>Viridiplantae</taxon>
        <taxon>Streptophyta</taxon>
        <taxon>Embryophyta</taxon>
        <taxon>Tracheophyta</taxon>
        <taxon>Spermatophyta</taxon>
        <taxon>Magnoliopsida</taxon>
        <taxon>eudicotyledons</taxon>
        <taxon>Gunneridae</taxon>
        <taxon>Pentapetalae</taxon>
        <taxon>rosids</taxon>
        <taxon>fabids</taxon>
        <taxon>Cucurbitales</taxon>
        <taxon>Cucurbitaceae</taxon>
        <taxon>Benincaseae</taxon>
        <taxon>Citrullus</taxon>
    </lineage>
</organism>
<evidence type="ECO:0000256" key="1">
    <source>
        <dbReference type="SAM" id="MobiDB-lite"/>
    </source>
</evidence>
<dbReference type="CDD" id="cd05243">
    <property type="entry name" value="SDR_a5"/>
    <property type="match status" value="1"/>
</dbReference>
<evidence type="ECO:0000313" key="3">
    <source>
        <dbReference type="EMBL" id="CAK9315846.1"/>
    </source>
</evidence>
<dbReference type="EMBL" id="OZ021736">
    <property type="protein sequence ID" value="CAK9315846.1"/>
    <property type="molecule type" value="Genomic_DNA"/>
</dbReference>
<feature type="domain" description="NAD(P)-binding" evidence="2">
    <location>
        <begin position="137"/>
        <end position="341"/>
    </location>
</feature>
<protein>
    <recommendedName>
        <fullName evidence="2">NAD(P)-binding domain-containing protein</fullName>
    </recommendedName>
</protein>
<accession>A0ABP0Y9P0</accession>
<dbReference type="Proteomes" id="UP001642487">
    <property type="component" value="Chromosome 2"/>
</dbReference>
<dbReference type="SUPFAM" id="SSF51735">
    <property type="entry name" value="NAD(P)-binding Rossmann-fold domains"/>
    <property type="match status" value="1"/>
</dbReference>
<evidence type="ECO:0000313" key="4">
    <source>
        <dbReference type="Proteomes" id="UP001642487"/>
    </source>
</evidence>
<feature type="compositionally biased region" description="Low complexity" evidence="1">
    <location>
        <begin position="596"/>
        <end position="607"/>
    </location>
</feature>
<name>A0ABP0Y9P0_9ROSI</name>
<feature type="compositionally biased region" description="Polar residues" evidence="1">
    <location>
        <begin position="406"/>
        <end position="422"/>
    </location>
</feature>
<sequence>MGQKWNLLWDPSYPHGVDCGRCHCCQRQAEELVTSHPFLHNRHKFSSMECTCSSLRSPALTTVPSSLSRTGFSDKPLLNAQPLKLSNKKTYPLAGRLKFLHIRAQASSSTSNFSSEAAPAILKKEDSKDEDLVFVAGATGKVGSRTVRELLKLGFRVRAGVRSSQKAETLVESVKKIKLDEAVEKLETVVCDLEKPNQIGPALGNASIVICCIGASEKEIFDITGPYRIDYLATKNLVEAAIVAKVKHFVLLTSLGTNKIGFPAAILNLFWGVLLWKRKAEEALIASGLPYTIVRPGGMERPTDAFKETHNTTLSPEDTLFGGLVSNLQVAELMACIAKNPGLSYYKVLEVIAETTAPLTPLEDLLKKIPSKVANAFPEKEYGAVRTVDPSPKQSSIAKGKESAEVNVTEQPAPQSGSSEQLSIAKEKESAVANVTKQSSSPYIAYGDLKPPTSPTPAAPVGKIDLNVVEGISSSAQTISAEAPTEIAEANPAPAPAPAPEKAVTLKPLSPYVAYEDLKPPASPSPSAPSLSFSSTSPSNCPPEPATSTVNSTLPIPEAEDSKSEAHLPKPKNQQPLSPFTIYEDLKPPTSPSPSAPSLSFSSTSPSNGPPEPATSTVNSTLPIPEAEDSKSEAHLPKPKKQQPLSPFTMYEDLKPPASPTPSL</sequence>
<dbReference type="InterPro" id="IPR044719">
    <property type="entry name" value="TIC62"/>
</dbReference>
<gene>
    <name evidence="3" type="ORF">CITCOLO1_LOCUS7685</name>
</gene>